<comment type="similarity">
    <text evidence="1">Belongs to the peptidase S33 family.</text>
</comment>
<evidence type="ECO:0000313" key="5">
    <source>
        <dbReference type="EMBL" id="EKM51090.1"/>
    </source>
</evidence>
<dbReference type="InterPro" id="IPR013595">
    <property type="entry name" value="Pept_S33_TAP-like_C"/>
</dbReference>
<dbReference type="InParanoid" id="K5VW85"/>
<protein>
    <recommendedName>
        <fullName evidence="7">Peptidase S33 tripeptidyl aminopeptidase-like C-terminal domain-containing protein</fullName>
    </recommendedName>
</protein>
<dbReference type="HOGENOM" id="CLU_013364_5_2_1"/>
<dbReference type="KEGG" id="pco:PHACADRAFT_263055"/>
<dbReference type="InterPro" id="IPR000073">
    <property type="entry name" value="AB_hydrolase_1"/>
</dbReference>
<dbReference type="GO" id="GO:0016787">
    <property type="term" value="F:hydrolase activity"/>
    <property type="evidence" value="ECO:0007669"/>
    <property type="project" value="UniProtKB-KW"/>
</dbReference>
<dbReference type="Gene3D" id="3.40.50.1820">
    <property type="entry name" value="alpha/beta hydrolase"/>
    <property type="match status" value="1"/>
</dbReference>
<feature type="domain" description="Peptidase S33 tripeptidyl aminopeptidase-like C-terminal" evidence="4">
    <location>
        <begin position="359"/>
        <end position="449"/>
    </location>
</feature>
<reference evidence="5 6" key="1">
    <citation type="journal article" date="2012" name="BMC Genomics">
        <title>Comparative genomics of the white-rot fungi, Phanerochaete carnosa and P. chrysosporium, to elucidate the genetic basis of the distinct wood types they colonize.</title>
        <authorList>
            <person name="Suzuki H."/>
            <person name="MacDonald J."/>
            <person name="Syed K."/>
            <person name="Salamov A."/>
            <person name="Hori C."/>
            <person name="Aerts A."/>
            <person name="Henrissat B."/>
            <person name="Wiebenga A."/>
            <person name="vanKuyk P.A."/>
            <person name="Barry K."/>
            <person name="Lindquist E."/>
            <person name="LaButti K."/>
            <person name="Lapidus A."/>
            <person name="Lucas S."/>
            <person name="Coutinho P."/>
            <person name="Gong Y."/>
            <person name="Samejima M."/>
            <person name="Mahadevan R."/>
            <person name="Abou-Zaid M."/>
            <person name="de Vries R.P."/>
            <person name="Igarashi K."/>
            <person name="Yadav J.S."/>
            <person name="Grigoriev I.V."/>
            <person name="Master E.R."/>
        </authorList>
    </citation>
    <scope>NUCLEOTIDE SEQUENCE [LARGE SCALE GENOMIC DNA]</scope>
    <source>
        <strain evidence="5 6">HHB-10118-sp</strain>
    </source>
</reference>
<dbReference type="OrthoDB" id="425534at2759"/>
<dbReference type="InterPro" id="IPR051601">
    <property type="entry name" value="Serine_prot/Carboxylest_S33"/>
</dbReference>
<dbReference type="InterPro" id="IPR029058">
    <property type="entry name" value="AB_hydrolase_fold"/>
</dbReference>
<evidence type="ECO:0008006" key="7">
    <source>
        <dbReference type="Google" id="ProtNLM"/>
    </source>
</evidence>
<gene>
    <name evidence="5" type="ORF">PHACADRAFT_263055</name>
</gene>
<evidence type="ECO:0000256" key="2">
    <source>
        <dbReference type="ARBA" id="ARBA00022801"/>
    </source>
</evidence>
<proteinExistence type="inferred from homology"/>
<keyword evidence="2" id="KW-0378">Hydrolase</keyword>
<keyword evidence="6" id="KW-1185">Reference proteome</keyword>
<evidence type="ECO:0000313" key="6">
    <source>
        <dbReference type="Proteomes" id="UP000008370"/>
    </source>
</evidence>
<sequence>MSPSNFSTGDPDHLGSILFNPGGPGDSGVDFVLEFEPYFRAIIGPQYDLVGFDPRGVGETTPALSIFNSPAEAEQFYKTYPFNVNESVSSFGRFYAQAQILGDLALNRAQLVAESVGTAAVATDMLNIARALGQEKLNYWGISYGSILGATFAAMFPDNVGRLIIDGVSDSHQWYFGETDTSSLLDTDAGLTTIYEACVAAGPSLCAVWENSTDLVRARVDNAINAVHIAPLPLFNDTNSSAITFAVVDYSLVVQNLFQAIYMPFSDAPVAAEAIVALEQGNGSLIYQGSIESAIDALDTCASDGQPFVAGILDTVTPILCGDSIASKHRSFEQARADYEAMLGMSSLATEWYPITSGTCTSWPIQAKDLFNGTFDTNTSTPILLIGNTFDPVTPIQSARNMSAGFAGSVVLQQNSTGHTSLSGFSTCTALAIRAYFQNGTLPAPGTVCETDTLMFQAPNNSSGFGGVSISARDAHVPLDLREAERVLRESTFLKKNWFRRRM</sequence>
<dbReference type="PANTHER" id="PTHR43248:SF25">
    <property type="entry name" value="AB HYDROLASE-1 DOMAIN-CONTAINING PROTEIN-RELATED"/>
    <property type="match status" value="1"/>
</dbReference>
<accession>K5VW85</accession>
<dbReference type="Pfam" id="PF08386">
    <property type="entry name" value="Abhydrolase_4"/>
    <property type="match status" value="1"/>
</dbReference>
<dbReference type="AlphaFoldDB" id="K5VW85"/>
<evidence type="ECO:0000259" key="3">
    <source>
        <dbReference type="Pfam" id="PF00561"/>
    </source>
</evidence>
<dbReference type="Pfam" id="PF00561">
    <property type="entry name" value="Abhydrolase_1"/>
    <property type="match status" value="1"/>
</dbReference>
<dbReference type="PANTHER" id="PTHR43248">
    <property type="entry name" value="2-SUCCINYL-6-HYDROXY-2,4-CYCLOHEXADIENE-1-CARBOXYLATE SYNTHASE"/>
    <property type="match status" value="1"/>
</dbReference>
<evidence type="ECO:0000259" key="4">
    <source>
        <dbReference type="Pfam" id="PF08386"/>
    </source>
</evidence>
<dbReference type="Proteomes" id="UP000008370">
    <property type="component" value="Unassembled WGS sequence"/>
</dbReference>
<dbReference type="EMBL" id="JH930477">
    <property type="protein sequence ID" value="EKM51090.1"/>
    <property type="molecule type" value="Genomic_DNA"/>
</dbReference>
<evidence type="ECO:0000256" key="1">
    <source>
        <dbReference type="ARBA" id="ARBA00010088"/>
    </source>
</evidence>
<dbReference type="SUPFAM" id="SSF53474">
    <property type="entry name" value="alpha/beta-Hydrolases"/>
    <property type="match status" value="1"/>
</dbReference>
<dbReference type="GeneID" id="18918453"/>
<dbReference type="STRING" id="650164.K5VW85"/>
<feature type="domain" description="AB hydrolase-1" evidence="3">
    <location>
        <begin position="17"/>
        <end position="173"/>
    </location>
</feature>
<dbReference type="RefSeq" id="XP_007400247.1">
    <property type="nucleotide sequence ID" value="XM_007400185.1"/>
</dbReference>
<name>K5VW85_PHACS</name>
<organism evidence="5 6">
    <name type="scientific">Phanerochaete carnosa (strain HHB-10118-sp)</name>
    <name type="common">White-rot fungus</name>
    <name type="synonym">Peniophora carnosa</name>
    <dbReference type="NCBI Taxonomy" id="650164"/>
    <lineage>
        <taxon>Eukaryota</taxon>
        <taxon>Fungi</taxon>
        <taxon>Dikarya</taxon>
        <taxon>Basidiomycota</taxon>
        <taxon>Agaricomycotina</taxon>
        <taxon>Agaricomycetes</taxon>
        <taxon>Polyporales</taxon>
        <taxon>Phanerochaetaceae</taxon>
        <taxon>Phanerochaete</taxon>
    </lineage>
</organism>